<proteinExistence type="predicted"/>
<sequence length="43" mass="4854">MTMIMFRSPVNLFSLHAQRKVNVSGGNTPFPLTTPGARQTHRR</sequence>
<protein>
    <submittedName>
        <fullName evidence="2">Uncharacterized protein</fullName>
    </submittedName>
</protein>
<accession>S3IVT1</accession>
<evidence type="ECO:0000313" key="3">
    <source>
        <dbReference type="Proteomes" id="UP000014585"/>
    </source>
</evidence>
<evidence type="ECO:0000256" key="1">
    <source>
        <dbReference type="SAM" id="MobiDB-lite"/>
    </source>
</evidence>
<feature type="region of interest" description="Disordered" evidence="1">
    <location>
        <begin position="23"/>
        <end position="43"/>
    </location>
</feature>
<reference evidence="2 3" key="1">
    <citation type="submission" date="2013-04" db="EMBL/GenBank/DDBJ databases">
        <authorList>
            <person name="Weinstock G."/>
            <person name="Sodergren E."/>
            <person name="Lobos E.A."/>
            <person name="Fulton L."/>
            <person name="Fulton R."/>
            <person name="Courtney L."/>
            <person name="Fronick C."/>
            <person name="O'Laughlin M."/>
            <person name="Godfrey J."/>
            <person name="Wilson R.M."/>
            <person name="Miner T."/>
            <person name="Farmer C."/>
            <person name="Delehaunty K."/>
            <person name="Cordes M."/>
            <person name="Minx P."/>
            <person name="Tomlinson C."/>
            <person name="Chen J."/>
            <person name="Wollam A."/>
            <person name="Pepin K.H."/>
            <person name="Palsikar V.B."/>
            <person name="Zhang X."/>
            <person name="Suruliraj S."/>
            <person name="Perna N.T."/>
            <person name="Plunkett G."/>
            <person name="Warren W."/>
            <person name="Mitreva M."/>
            <person name="Mardis E.R."/>
            <person name="Wilson R.K."/>
        </authorList>
    </citation>
    <scope>NUCLEOTIDE SEQUENCE [LARGE SCALE GENOMIC DNA]</scope>
    <source>
        <strain evidence="2 3">DSM 4568</strain>
    </source>
</reference>
<comment type="caution">
    <text evidence="2">The sequence shown here is derived from an EMBL/GenBank/DDBJ whole genome shotgun (WGS) entry which is preliminary data.</text>
</comment>
<evidence type="ECO:0000313" key="2">
    <source>
        <dbReference type="EMBL" id="EPF17070.1"/>
    </source>
</evidence>
<dbReference type="EMBL" id="ATDT01000020">
    <property type="protein sequence ID" value="EPF17070.1"/>
    <property type="molecule type" value="Genomic_DNA"/>
</dbReference>
<dbReference type="HOGENOM" id="CLU_3231319_0_0_6"/>
<dbReference type="Proteomes" id="UP000014585">
    <property type="component" value="Unassembled WGS sequence"/>
</dbReference>
<gene>
    <name evidence="2" type="ORF">HMPREF0201_02305</name>
</gene>
<dbReference type="AlphaFoldDB" id="S3IVT1"/>
<name>S3IVT1_9ENTR</name>
<organism evidence="2 3">
    <name type="scientific">Cedecea davisae DSM 4568</name>
    <dbReference type="NCBI Taxonomy" id="566551"/>
    <lineage>
        <taxon>Bacteria</taxon>
        <taxon>Pseudomonadati</taxon>
        <taxon>Pseudomonadota</taxon>
        <taxon>Gammaproteobacteria</taxon>
        <taxon>Enterobacterales</taxon>
        <taxon>Enterobacteriaceae</taxon>
        <taxon>Cedecea</taxon>
    </lineage>
</organism>